<dbReference type="AlphaFoldDB" id="A0A2P8E3N5"/>
<dbReference type="PROSITE" id="PS51257">
    <property type="entry name" value="PROKAR_LIPOPROTEIN"/>
    <property type="match status" value="1"/>
</dbReference>
<gene>
    <name evidence="2" type="ORF">CLV30_10668</name>
</gene>
<organism evidence="2 3">
    <name type="scientific">Haloactinopolyspora alba</name>
    <dbReference type="NCBI Taxonomy" id="648780"/>
    <lineage>
        <taxon>Bacteria</taxon>
        <taxon>Bacillati</taxon>
        <taxon>Actinomycetota</taxon>
        <taxon>Actinomycetes</taxon>
        <taxon>Jiangellales</taxon>
        <taxon>Jiangellaceae</taxon>
        <taxon>Haloactinopolyspora</taxon>
    </lineage>
</organism>
<sequence length="236" mass="24719">MGVMSRDRTAAAVVVFVALTLTGCSNSDEPEVPVVPTESSASRGSGETDDAVAEPTPSPTSTTGVPELCEELATAGDVAQILEVPMRGQTRRIYNDDHLEESGRTGRLTCRYGVRSAPDTPSPGNRPSAPARQPRIPLEFSVSGYVDAEVAAGRITSTVDAAQAAGTTVKAQSVAGRDGFLLSDKEDVSFIVADDIRTYVVTLAHRVVPRKAERVVLLAMAEHLLGIPSSTASAQA</sequence>
<comment type="caution">
    <text evidence="2">The sequence shown here is derived from an EMBL/GenBank/DDBJ whole genome shotgun (WGS) entry which is preliminary data.</text>
</comment>
<name>A0A2P8E3N5_9ACTN</name>
<evidence type="ECO:0000313" key="3">
    <source>
        <dbReference type="Proteomes" id="UP000243528"/>
    </source>
</evidence>
<accession>A0A2P8E3N5</accession>
<evidence type="ECO:0000256" key="1">
    <source>
        <dbReference type="SAM" id="MobiDB-lite"/>
    </source>
</evidence>
<dbReference type="Proteomes" id="UP000243528">
    <property type="component" value="Unassembled WGS sequence"/>
</dbReference>
<reference evidence="2 3" key="1">
    <citation type="submission" date="2018-03" db="EMBL/GenBank/DDBJ databases">
        <title>Genomic Encyclopedia of Archaeal and Bacterial Type Strains, Phase II (KMG-II): from individual species to whole genera.</title>
        <authorList>
            <person name="Goeker M."/>
        </authorList>
    </citation>
    <scope>NUCLEOTIDE SEQUENCE [LARGE SCALE GENOMIC DNA]</scope>
    <source>
        <strain evidence="2 3">DSM 45211</strain>
    </source>
</reference>
<evidence type="ECO:0000313" key="2">
    <source>
        <dbReference type="EMBL" id="PSL04066.1"/>
    </source>
</evidence>
<feature type="region of interest" description="Disordered" evidence="1">
    <location>
        <begin position="104"/>
        <end position="134"/>
    </location>
</feature>
<feature type="region of interest" description="Disordered" evidence="1">
    <location>
        <begin position="26"/>
        <end position="65"/>
    </location>
</feature>
<keyword evidence="3" id="KW-1185">Reference proteome</keyword>
<protein>
    <submittedName>
        <fullName evidence="2">Uncharacterized protein</fullName>
    </submittedName>
</protein>
<proteinExistence type="predicted"/>
<dbReference type="EMBL" id="PYGE01000006">
    <property type="protein sequence ID" value="PSL04066.1"/>
    <property type="molecule type" value="Genomic_DNA"/>
</dbReference>